<dbReference type="HOGENOM" id="CLU_000604_8_9_3"/>
<reference evidence="9 10" key="1">
    <citation type="journal article" date="2008" name="Proc. Natl. Acad. Sci. U.S.A.">
        <title>Niche adaptation and genome expansion in the chlorophyll d-producing cyanobacterium Acaryochloris marina.</title>
        <authorList>
            <person name="Swingley W.D."/>
            <person name="Chen M."/>
            <person name="Cheung P.C."/>
            <person name="Conrad A.L."/>
            <person name="Dejesa L.C."/>
            <person name="Hao J."/>
            <person name="Honchak B.M."/>
            <person name="Karbach L.E."/>
            <person name="Kurdoglu A."/>
            <person name="Lahiri S."/>
            <person name="Mastrian S.D."/>
            <person name="Miyashita H."/>
            <person name="Page L."/>
            <person name="Ramakrishna P."/>
            <person name="Satoh S."/>
            <person name="Sattley W.M."/>
            <person name="Shimada Y."/>
            <person name="Taylor H.L."/>
            <person name="Tomo T."/>
            <person name="Tsuchiya T."/>
            <person name="Wang Z.T."/>
            <person name="Raymond J."/>
            <person name="Mimuro M."/>
            <person name="Blankenship R.E."/>
            <person name="Touchman J.W."/>
        </authorList>
    </citation>
    <scope>NUCLEOTIDE SEQUENCE [LARGE SCALE GENOMIC DNA]</scope>
    <source>
        <strain evidence="10">MBIC 11017</strain>
    </source>
</reference>
<evidence type="ECO:0000256" key="4">
    <source>
        <dbReference type="ARBA" id="ARBA00022692"/>
    </source>
</evidence>
<dbReference type="InterPro" id="IPR003838">
    <property type="entry name" value="ABC3_permease_C"/>
</dbReference>
<sequence length="395" mass="43655">MNSWIRRKRPKFLKRTPLAWHQVTRERTRLLVAIAGIAFADMLIFIQMGFEGALFDAAVQPHRNLQADLVLTNPQMQTLFSVKAFPRARLYQTLAHPQVKSVNGVYIATGQWKNPETKRERAILVWGIDPAEPSFKFPEVTNNQDKIQPLHRVLFDQAGRPEYGFTTTAFEQKGHFAAELNNKLIQVDGVFTNGASFAADGNVIASDSTFLQLFPNRSPEQIEVGLIQLQPGANLAQVKADLEALLPDDVLVGTTEDFAQIERDYWANGTGIGFIFGLGVGVGFIVGIVIVYQILYSDVSEHLPEYATLKAMGYTDNYLLGMLIQEALLLAVLGYLPSVGLALGLYQLAFAATMLPISMTAQRATTVLIMTILMCSMSGAIAMRKLRSADPADIF</sequence>
<evidence type="ECO:0000313" key="10">
    <source>
        <dbReference type="Proteomes" id="UP000000268"/>
    </source>
</evidence>
<dbReference type="InterPro" id="IPR051125">
    <property type="entry name" value="ABC-4/HrtB_transporter"/>
</dbReference>
<dbReference type="Proteomes" id="UP000000268">
    <property type="component" value="Chromosome"/>
</dbReference>
<dbReference type="Pfam" id="PF02687">
    <property type="entry name" value="FtsX"/>
    <property type="match status" value="1"/>
</dbReference>
<dbReference type="PANTHER" id="PTHR43738">
    <property type="entry name" value="ABC TRANSPORTER, MEMBRANE PROTEIN"/>
    <property type="match status" value="1"/>
</dbReference>
<evidence type="ECO:0000259" key="8">
    <source>
        <dbReference type="Pfam" id="PF02687"/>
    </source>
</evidence>
<evidence type="ECO:0000256" key="1">
    <source>
        <dbReference type="ARBA" id="ARBA00004651"/>
    </source>
</evidence>
<feature type="transmembrane region" description="Helical" evidence="7">
    <location>
        <begin position="361"/>
        <end position="382"/>
    </location>
</feature>
<evidence type="ECO:0000256" key="5">
    <source>
        <dbReference type="ARBA" id="ARBA00022989"/>
    </source>
</evidence>
<dbReference type="OrthoDB" id="180999at2"/>
<dbReference type="KEGG" id="amr:AM1_0977"/>
<keyword evidence="2" id="KW-0813">Transport</keyword>
<keyword evidence="3" id="KW-1003">Cell membrane</keyword>
<dbReference type="InterPro" id="IPR005891">
    <property type="entry name" value="DevC"/>
</dbReference>
<proteinExistence type="predicted"/>
<dbReference type="STRING" id="329726.AM1_0977"/>
<dbReference type="NCBIfam" id="TIGR01185">
    <property type="entry name" value="devC"/>
    <property type="match status" value="1"/>
</dbReference>
<dbReference type="GO" id="GO:0005886">
    <property type="term" value="C:plasma membrane"/>
    <property type="evidence" value="ECO:0007669"/>
    <property type="project" value="UniProtKB-SubCell"/>
</dbReference>
<feature type="transmembrane region" description="Helical" evidence="7">
    <location>
        <begin position="327"/>
        <end position="349"/>
    </location>
</feature>
<accession>B0C0P5</accession>
<feature type="transmembrane region" description="Helical" evidence="7">
    <location>
        <begin position="272"/>
        <end position="295"/>
    </location>
</feature>
<dbReference type="eggNOG" id="COG0577">
    <property type="taxonomic scope" value="Bacteria"/>
</dbReference>
<evidence type="ECO:0000256" key="6">
    <source>
        <dbReference type="ARBA" id="ARBA00023136"/>
    </source>
</evidence>
<dbReference type="PIRSF" id="PIRSF031773">
    <property type="entry name" value="DevC"/>
    <property type="match status" value="1"/>
</dbReference>
<dbReference type="AlphaFoldDB" id="B0C0P5"/>
<dbReference type="PANTHER" id="PTHR43738:SF1">
    <property type="entry name" value="HEMIN TRANSPORT SYSTEM PERMEASE PROTEIN HRTB-RELATED"/>
    <property type="match status" value="1"/>
</dbReference>
<organism evidence="9 10">
    <name type="scientific">Acaryochloris marina (strain MBIC 11017)</name>
    <dbReference type="NCBI Taxonomy" id="329726"/>
    <lineage>
        <taxon>Bacteria</taxon>
        <taxon>Bacillati</taxon>
        <taxon>Cyanobacteriota</taxon>
        <taxon>Cyanophyceae</taxon>
        <taxon>Acaryochloridales</taxon>
        <taxon>Acaryochloridaceae</taxon>
        <taxon>Acaryochloris</taxon>
    </lineage>
</organism>
<name>B0C0P5_ACAM1</name>
<keyword evidence="6 7" id="KW-0472">Membrane</keyword>
<gene>
    <name evidence="9" type="ordered locus">AM1_0977</name>
</gene>
<keyword evidence="4 7" id="KW-0812">Transmembrane</keyword>
<feature type="domain" description="ABC3 transporter permease C-terminal" evidence="8">
    <location>
        <begin position="281"/>
        <end position="391"/>
    </location>
</feature>
<dbReference type="EMBL" id="CP000828">
    <property type="protein sequence ID" value="ABW26019.1"/>
    <property type="molecule type" value="Genomic_DNA"/>
</dbReference>
<evidence type="ECO:0000256" key="7">
    <source>
        <dbReference type="SAM" id="Phobius"/>
    </source>
</evidence>
<keyword evidence="10" id="KW-1185">Reference proteome</keyword>
<comment type="subcellular location">
    <subcellularLocation>
        <location evidence="1">Cell membrane</location>
        <topology evidence="1">Multi-pass membrane protein</topology>
    </subcellularLocation>
</comment>
<protein>
    <submittedName>
        <fullName evidence="9">DevC protein</fullName>
    </submittedName>
</protein>
<dbReference type="RefSeq" id="WP_012161581.1">
    <property type="nucleotide sequence ID" value="NC_009925.1"/>
</dbReference>
<feature type="transmembrane region" description="Helical" evidence="7">
    <location>
        <begin position="30"/>
        <end position="50"/>
    </location>
</feature>
<evidence type="ECO:0000256" key="2">
    <source>
        <dbReference type="ARBA" id="ARBA00022448"/>
    </source>
</evidence>
<keyword evidence="5 7" id="KW-1133">Transmembrane helix</keyword>
<evidence type="ECO:0000313" key="9">
    <source>
        <dbReference type="EMBL" id="ABW26019.1"/>
    </source>
</evidence>
<evidence type="ECO:0000256" key="3">
    <source>
        <dbReference type="ARBA" id="ARBA00022475"/>
    </source>
</evidence>